<evidence type="ECO:0000313" key="2">
    <source>
        <dbReference type="Proteomes" id="UP000032024"/>
    </source>
</evidence>
<accession>A0AAN0T7M6</accession>
<protein>
    <submittedName>
        <fullName evidence="1">Uncharacterized protein</fullName>
    </submittedName>
</protein>
<gene>
    <name evidence="1" type="ORF">SB48_HM08orf05645</name>
</gene>
<keyword evidence="2" id="KW-1185">Reference proteome</keyword>
<sequence length="83" mass="9607">MRSKKSNNIWLQPQSKGANQTGLFALIILDFSLKQGKRIRRWKVPRRVKKTYAGKKRRQPGIKGQEMNEGLPANRMVILYSPV</sequence>
<reference evidence="2" key="1">
    <citation type="submission" date="2015-01" db="EMBL/GenBank/DDBJ databases">
        <title>Comparative genome analysis of Bacillus coagulans HM-08, Clostridium butyricum HM-68, Bacillus subtilis HM-66 and Bacillus paralicheniformis BL-09.</title>
        <authorList>
            <person name="Zhang H."/>
        </authorList>
    </citation>
    <scope>NUCLEOTIDE SEQUENCE [LARGE SCALE GENOMIC DNA]</scope>
    <source>
        <strain evidence="2">HM-08</strain>
    </source>
</reference>
<name>A0AAN0T7M6_HEYCO</name>
<organism evidence="1 2">
    <name type="scientific">Heyndrickxia coagulans</name>
    <name type="common">Weizmannia coagulans</name>
    <dbReference type="NCBI Taxonomy" id="1398"/>
    <lineage>
        <taxon>Bacteria</taxon>
        <taxon>Bacillati</taxon>
        <taxon>Bacillota</taxon>
        <taxon>Bacilli</taxon>
        <taxon>Bacillales</taxon>
        <taxon>Bacillaceae</taxon>
        <taxon>Heyndrickxia</taxon>
    </lineage>
</organism>
<evidence type="ECO:0000313" key="1">
    <source>
        <dbReference type="EMBL" id="AJO24332.1"/>
    </source>
</evidence>
<dbReference type="Proteomes" id="UP000032024">
    <property type="component" value="Chromosome"/>
</dbReference>
<dbReference type="AlphaFoldDB" id="A0AAN0T7M6"/>
<proteinExistence type="predicted"/>
<dbReference type="EMBL" id="CP010525">
    <property type="protein sequence ID" value="AJO24332.1"/>
    <property type="molecule type" value="Genomic_DNA"/>
</dbReference>